<keyword evidence="3" id="KW-1185">Reference proteome</keyword>
<name>A0A4P8YJ23_9ENTR</name>
<keyword evidence="1" id="KW-0812">Transmembrane</keyword>
<accession>A0A4P8YJ23</accession>
<evidence type="ECO:0000256" key="1">
    <source>
        <dbReference type="SAM" id="Phobius"/>
    </source>
</evidence>
<sequence>MLKKYIIISMIMTFIVLIAGIITLYTRSEQRQDFRCQSDVSIRKIHSSGDINELKVSTFFLFNNPHLITVIHKGILKSGDRVWIIDRNLQVKVDKLKGSNIYYIVDKKMTKTMDDTAPPNIVSEMMLDSVNYFYMSRIKKNSLLIQGFVLPVMMCVDIESE</sequence>
<organism evidence="2 3">
    <name type="scientific">Jejubacter calystegiae</name>
    <dbReference type="NCBI Taxonomy" id="2579935"/>
    <lineage>
        <taxon>Bacteria</taxon>
        <taxon>Pseudomonadati</taxon>
        <taxon>Pseudomonadota</taxon>
        <taxon>Gammaproteobacteria</taxon>
        <taxon>Enterobacterales</taxon>
        <taxon>Enterobacteriaceae</taxon>
        <taxon>Jejubacter</taxon>
    </lineage>
</organism>
<gene>
    <name evidence="2" type="ORF">FEM41_08710</name>
</gene>
<dbReference type="EMBL" id="CP040428">
    <property type="protein sequence ID" value="QCT19728.1"/>
    <property type="molecule type" value="Genomic_DNA"/>
</dbReference>
<keyword evidence="1" id="KW-0472">Membrane</keyword>
<feature type="transmembrane region" description="Helical" evidence="1">
    <location>
        <begin position="6"/>
        <end position="25"/>
    </location>
</feature>
<reference evidence="2 3" key="1">
    <citation type="submission" date="2019-05" db="EMBL/GenBank/DDBJ databases">
        <title>Complete genome sequence of Izhakiella calystegiae KSNA2, an endophyte isolated from beach morning glory (Calystegia soldanella).</title>
        <authorList>
            <person name="Jiang L."/>
            <person name="Jeong J.C."/>
            <person name="Kim C.Y."/>
            <person name="Kim D.H."/>
            <person name="Kim S.W."/>
            <person name="Lee j."/>
        </authorList>
    </citation>
    <scope>NUCLEOTIDE SEQUENCE [LARGE SCALE GENOMIC DNA]</scope>
    <source>
        <strain evidence="2 3">KSNA2</strain>
    </source>
</reference>
<keyword evidence="1" id="KW-1133">Transmembrane helix</keyword>
<evidence type="ECO:0000313" key="3">
    <source>
        <dbReference type="Proteomes" id="UP000302163"/>
    </source>
</evidence>
<protein>
    <submittedName>
        <fullName evidence="2">Uncharacterized protein</fullName>
    </submittedName>
</protein>
<dbReference type="RefSeq" id="WP_138095605.1">
    <property type="nucleotide sequence ID" value="NZ_CP040428.1"/>
</dbReference>
<evidence type="ECO:0000313" key="2">
    <source>
        <dbReference type="EMBL" id="QCT19728.1"/>
    </source>
</evidence>
<dbReference type="KEGG" id="izh:FEM41_08710"/>
<dbReference type="AlphaFoldDB" id="A0A4P8YJ23"/>
<proteinExistence type="predicted"/>
<dbReference type="OrthoDB" id="6603074at2"/>
<dbReference type="Proteomes" id="UP000302163">
    <property type="component" value="Chromosome"/>
</dbReference>